<evidence type="ECO:0000256" key="4">
    <source>
        <dbReference type="ARBA" id="ARBA00022679"/>
    </source>
</evidence>
<dbReference type="Pfam" id="PF08376">
    <property type="entry name" value="NIT"/>
    <property type="match status" value="1"/>
</dbReference>
<dbReference type="SUPFAM" id="SSF55874">
    <property type="entry name" value="ATPase domain of HSP90 chaperone/DNA topoisomerase II/histidine kinase"/>
    <property type="match status" value="1"/>
</dbReference>
<keyword evidence="5 8" id="KW-0812">Transmembrane</keyword>
<evidence type="ECO:0000313" key="11">
    <source>
        <dbReference type="Proteomes" id="UP001596083"/>
    </source>
</evidence>
<dbReference type="InterPro" id="IPR050428">
    <property type="entry name" value="TCS_sensor_his_kinase"/>
</dbReference>
<dbReference type="InterPro" id="IPR013587">
    <property type="entry name" value="Nitrate/nitrite_sensing"/>
</dbReference>
<evidence type="ECO:0000256" key="7">
    <source>
        <dbReference type="ARBA" id="ARBA00022989"/>
    </source>
</evidence>
<accession>A0ABW0Z2X3</accession>
<evidence type="ECO:0000313" key="10">
    <source>
        <dbReference type="EMBL" id="MFC5722248.1"/>
    </source>
</evidence>
<evidence type="ECO:0000256" key="8">
    <source>
        <dbReference type="SAM" id="Phobius"/>
    </source>
</evidence>
<sequence>MNWLRRRRLGTTMALVLALPVALAVALAVLQLRDARAAHAAQVTDSERAVLGVAAAALARDLRNERDALALAGGKVTDDVNKRRAATDTALNAYREAAARSAADRPLADRLARAGAAVERLPQVRGSDMGKRAGLLPATDAYTSVVAALDALLPDGGPGAGRAAQAISAGASALSAQRSLLNSPLGQGTLTADEKTFLAEQEGVRRFMAEELGRSDPGSAVDDSCLSGPLTQALGGKRPPAADWVTCSSRVLDRMHEVQSTLLERDLTDRTRAEDATRQSMVNRSVAAAAALLVSAVLAALAVRRLVRRLHRLRRSALKAQNELPLLTQRMARAHDPARVTLDVTPVGPAYGDEVGEVARAFDAVVREAVRQTSQQAVLRAAVHTKLASLSRRRHVLVGLQLELLSSLQMAEQNPAVLEALFRLDHLATQMRRHDETVLALAGEDPARSHREDAPLVDVLRAAAAEVEDYTRVAVEPAYQAVYVRAHAVHGVTHMMAELIENALRFSPWDRSVRVAVEYAQDGGAVVRVMDQGEGIPADRLDALNVALQSELPVDWVQSDRTGLYVVNCLASLHGARVCLDSTERGTTVVVSLPAELVVTEPFTEQPFMEQAL</sequence>
<dbReference type="InterPro" id="IPR005467">
    <property type="entry name" value="His_kinase_dom"/>
</dbReference>
<evidence type="ECO:0000256" key="5">
    <source>
        <dbReference type="ARBA" id="ARBA00022692"/>
    </source>
</evidence>
<organism evidence="10 11">
    <name type="scientific">Streptomyces gamaensis</name>
    <dbReference type="NCBI Taxonomy" id="1763542"/>
    <lineage>
        <taxon>Bacteria</taxon>
        <taxon>Bacillati</taxon>
        <taxon>Actinomycetota</taxon>
        <taxon>Actinomycetes</taxon>
        <taxon>Kitasatosporales</taxon>
        <taxon>Streptomycetaceae</taxon>
        <taxon>Streptomyces</taxon>
    </lineage>
</organism>
<evidence type="ECO:0000259" key="9">
    <source>
        <dbReference type="PROSITE" id="PS50109"/>
    </source>
</evidence>
<evidence type="ECO:0000256" key="1">
    <source>
        <dbReference type="ARBA" id="ARBA00000085"/>
    </source>
</evidence>
<reference evidence="11" key="1">
    <citation type="journal article" date="2019" name="Int. J. Syst. Evol. Microbiol.">
        <title>The Global Catalogue of Microorganisms (GCM) 10K type strain sequencing project: providing services to taxonomists for standard genome sequencing and annotation.</title>
        <authorList>
            <consortium name="The Broad Institute Genomics Platform"/>
            <consortium name="The Broad Institute Genome Sequencing Center for Infectious Disease"/>
            <person name="Wu L."/>
            <person name="Ma J."/>
        </authorList>
    </citation>
    <scope>NUCLEOTIDE SEQUENCE [LARGE SCALE GENOMIC DNA]</scope>
    <source>
        <strain evidence="11">CGMCC 4.7304</strain>
    </source>
</reference>
<keyword evidence="4" id="KW-0808">Transferase</keyword>
<proteinExistence type="predicted"/>
<dbReference type="Proteomes" id="UP001596083">
    <property type="component" value="Unassembled WGS sequence"/>
</dbReference>
<comment type="catalytic activity">
    <reaction evidence="1">
        <text>ATP + protein L-histidine = ADP + protein N-phospho-L-histidine.</text>
        <dbReference type="EC" id="2.7.13.3"/>
    </reaction>
</comment>
<dbReference type="Pfam" id="PF02518">
    <property type="entry name" value="HATPase_c"/>
    <property type="match status" value="1"/>
</dbReference>
<keyword evidence="3" id="KW-0597">Phosphoprotein</keyword>
<evidence type="ECO:0000256" key="2">
    <source>
        <dbReference type="ARBA" id="ARBA00012438"/>
    </source>
</evidence>
<dbReference type="InterPro" id="IPR003594">
    <property type="entry name" value="HATPase_dom"/>
</dbReference>
<keyword evidence="8" id="KW-0472">Membrane</keyword>
<dbReference type="SMART" id="SM00387">
    <property type="entry name" value="HATPase_c"/>
    <property type="match status" value="1"/>
</dbReference>
<dbReference type="PROSITE" id="PS50109">
    <property type="entry name" value="HIS_KIN"/>
    <property type="match status" value="1"/>
</dbReference>
<evidence type="ECO:0000256" key="6">
    <source>
        <dbReference type="ARBA" id="ARBA00022777"/>
    </source>
</evidence>
<name>A0ABW0Z2X3_9ACTN</name>
<dbReference type="EMBL" id="JBHSPB010000011">
    <property type="protein sequence ID" value="MFC5722248.1"/>
    <property type="molecule type" value="Genomic_DNA"/>
</dbReference>
<feature type="transmembrane region" description="Helical" evidence="8">
    <location>
        <begin position="286"/>
        <end position="307"/>
    </location>
</feature>
<gene>
    <name evidence="10" type="ORF">ACFP1Z_18960</name>
</gene>
<keyword evidence="6" id="KW-0418">Kinase</keyword>
<dbReference type="Gene3D" id="3.30.565.10">
    <property type="entry name" value="Histidine kinase-like ATPase, C-terminal domain"/>
    <property type="match status" value="1"/>
</dbReference>
<feature type="domain" description="Histidine kinase" evidence="9">
    <location>
        <begin position="492"/>
        <end position="597"/>
    </location>
</feature>
<evidence type="ECO:0000256" key="3">
    <source>
        <dbReference type="ARBA" id="ARBA00022553"/>
    </source>
</evidence>
<keyword evidence="11" id="KW-1185">Reference proteome</keyword>
<comment type="caution">
    <text evidence="10">The sequence shown here is derived from an EMBL/GenBank/DDBJ whole genome shotgun (WGS) entry which is preliminary data.</text>
</comment>
<keyword evidence="7 8" id="KW-1133">Transmembrane helix</keyword>
<dbReference type="InterPro" id="IPR036890">
    <property type="entry name" value="HATPase_C_sf"/>
</dbReference>
<dbReference type="EC" id="2.7.13.3" evidence="2"/>
<protein>
    <recommendedName>
        <fullName evidence="2">histidine kinase</fullName>
        <ecNumber evidence="2">2.7.13.3</ecNumber>
    </recommendedName>
</protein>
<dbReference type="PANTHER" id="PTHR45436">
    <property type="entry name" value="SENSOR HISTIDINE KINASE YKOH"/>
    <property type="match status" value="1"/>
</dbReference>
<dbReference type="RefSeq" id="WP_390317633.1">
    <property type="nucleotide sequence ID" value="NZ_JBHSPB010000011.1"/>
</dbReference>
<dbReference type="PANTHER" id="PTHR45436:SF5">
    <property type="entry name" value="SENSOR HISTIDINE KINASE TRCS"/>
    <property type="match status" value="1"/>
</dbReference>
<dbReference type="Gene3D" id="6.10.340.10">
    <property type="match status" value="1"/>
</dbReference>